<name>A0A0H4QKH9_9LACO</name>
<dbReference type="STRING" id="1007676.ABM34_06490"/>
<dbReference type="OrthoDB" id="2248033at2"/>
<evidence type="ECO:0000256" key="1">
    <source>
        <dbReference type="SAM" id="Phobius"/>
    </source>
</evidence>
<keyword evidence="1" id="KW-0472">Membrane</keyword>
<feature type="transmembrane region" description="Helical" evidence="1">
    <location>
        <begin position="145"/>
        <end position="167"/>
    </location>
</feature>
<feature type="transmembrane region" description="Helical" evidence="1">
    <location>
        <begin position="188"/>
        <end position="208"/>
    </location>
</feature>
<feature type="transmembrane region" description="Helical" evidence="1">
    <location>
        <begin position="21"/>
        <end position="39"/>
    </location>
</feature>
<organism evidence="2 3">
    <name type="scientific">Companilactobacillus ginsenosidimutans</name>
    <dbReference type="NCBI Taxonomy" id="1007676"/>
    <lineage>
        <taxon>Bacteria</taxon>
        <taxon>Bacillati</taxon>
        <taxon>Bacillota</taxon>
        <taxon>Bacilli</taxon>
        <taxon>Lactobacillales</taxon>
        <taxon>Lactobacillaceae</taxon>
        <taxon>Companilactobacillus</taxon>
    </lineage>
</organism>
<feature type="transmembrane region" description="Helical" evidence="1">
    <location>
        <begin position="90"/>
        <end position="119"/>
    </location>
</feature>
<dbReference type="Proteomes" id="UP000036106">
    <property type="component" value="Chromosome"/>
</dbReference>
<dbReference type="EMBL" id="CP012034">
    <property type="protein sequence ID" value="AKP67218.1"/>
    <property type="molecule type" value="Genomic_DNA"/>
</dbReference>
<keyword evidence="1" id="KW-0812">Transmembrane</keyword>
<evidence type="ECO:0000313" key="2">
    <source>
        <dbReference type="EMBL" id="AKP67218.1"/>
    </source>
</evidence>
<accession>A0A0H4QKH9</accession>
<keyword evidence="1" id="KW-1133">Transmembrane helix</keyword>
<dbReference type="KEGG" id="lgn:ABM34_06490"/>
<keyword evidence="3" id="KW-1185">Reference proteome</keyword>
<dbReference type="PATRIC" id="fig|1007676.4.peg.1290"/>
<protein>
    <submittedName>
        <fullName evidence="2">Uncharacterized protein</fullName>
    </submittedName>
</protein>
<gene>
    <name evidence="2" type="ORF">ABM34_06490</name>
</gene>
<dbReference type="RefSeq" id="WP_048704384.1">
    <property type="nucleotide sequence ID" value="NZ_CP012034.1"/>
</dbReference>
<dbReference type="AlphaFoldDB" id="A0A0H4QKH9"/>
<evidence type="ECO:0000313" key="3">
    <source>
        <dbReference type="Proteomes" id="UP000036106"/>
    </source>
</evidence>
<feature type="transmembrane region" description="Helical" evidence="1">
    <location>
        <begin position="228"/>
        <end position="249"/>
    </location>
</feature>
<feature type="transmembrane region" description="Helical" evidence="1">
    <location>
        <begin position="51"/>
        <end position="69"/>
    </location>
</feature>
<proteinExistence type="predicted"/>
<sequence>MTSFKDFFKVSMADKFREMNFILLINLLAVVVSAIWILVTGHFSNDTFLQVTLSWSFFAMFVAFIRLTVRHEKTYTRDSYRLIPIGDTKFYLTNLLTSFVGFIYVGVIELAAFALTAAFNWQNYMDSLNLVTMMNGQTDVPWNKLIVGMLLMILLMVGVLILTWSTISLIHLLTRVGNSFLPYSRSRIISFIVYVVVILVVLRIVGYVMNFMQDSIFMMNNSGDAWSFTLNLLGILVLAALEIVLNIYLMSRWVETVSES</sequence>
<reference evidence="3" key="1">
    <citation type="submission" date="2015-07" db="EMBL/GenBank/DDBJ databases">
        <title>Lactobacillus ginsenosidimutans/EMML 3141/ whole genome sequencing.</title>
        <authorList>
            <person name="Kim M.K."/>
            <person name="Im W.-T."/>
            <person name="Srinivasan S."/>
            <person name="Lee J.-J."/>
        </authorList>
    </citation>
    <scope>NUCLEOTIDE SEQUENCE [LARGE SCALE GENOMIC DNA]</scope>
    <source>
        <strain evidence="3">EMML 3041</strain>
    </source>
</reference>